<feature type="domain" description="Serpin" evidence="2">
    <location>
        <begin position="7"/>
        <end position="106"/>
    </location>
</feature>
<dbReference type="InterPro" id="IPR023796">
    <property type="entry name" value="Serpin_dom"/>
</dbReference>
<evidence type="ECO:0000256" key="1">
    <source>
        <dbReference type="ARBA" id="ARBA00009500"/>
    </source>
</evidence>
<evidence type="ECO:0000313" key="4">
    <source>
        <dbReference type="Proteomes" id="UP001249851"/>
    </source>
</evidence>
<dbReference type="SUPFAM" id="SSF56574">
    <property type="entry name" value="Serpins"/>
    <property type="match status" value="1"/>
</dbReference>
<protein>
    <submittedName>
        <fullName evidence="3">Leukocyte elastase inhibitor</fullName>
    </submittedName>
</protein>
<dbReference type="PANTHER" id="PTHR11461:SF211">
    <property type="entry name" value="GH10112P-RELATED"/>
    <property type="match status" value="1"/>
</dbReference>
<keyword evidence="4" id="KW-1185">Reference proteome</keyword>
<dbReference type="AlphaFoldDB" id="A0AAD9VH85"/>
<dbReference type="GO" id="GO:0005615">
    <property type="term" value="C:extracellular space"/>
    <property type="evidence" value="ECO:0007669"/>
    <property type="project" value="InterPro"/>
</dbReference>
<evidence type="ECO:0000313" key="3">
    <source>
        <dbReference type="EMBL" id="KAK2573845.1"/>
    </source>
</evidence>
<sequence>MNGAVEASNKFCVDLHSYLRSERQFTGENLFYSPSSLSIALAMTSMGARGNTAEQLNKALHWEGLSQDKLHDNGKEFLVALQKSNTEGNELTAANRLFVQKDFPLSRGNKEVLRFQNSFG</sequence>
<comment type="caution">
    <text evidence="3">The sequence shown here is derived from an EMBL/GenBank/DDBJ whole genome shotgun (WGS) entry which is preliminary data.</text>
</comment>
<dbReference type="EMBL" id="JARQWQ010000002">
    <property type="protein sequence ID" value="KAK2573845.1"/>
    <property type="molecule type" value="Genomic_DNA"/>
</dbReference>
<dbReference type="InterPro" id="IPR042178">
    <property type="entry name" value="Serpin_sf_1"/>
</dbReference>
<accession>A0AAD9VH85</accession>
<proteinExistence type="inferred from homology"/>
<dbReference type="Pfam" id="PF00079">
    <property type="entry name" value="Serpin"/>
    <property type="match status" value="1"/>
</dbReference>
<gene>
    <name evidence="3" type="ORF">P5673_001550</name>
</gene>
<organism evidence="3 4">
    <name type="scientific">Acropora cervicornis</name>
    <name type="common">Staghorn coral</name>
    <dbReference type="NCBI Taxonomy" id="6130"/>
    <lineage>
        <taxon>Eukaryota</taxon>
        <taxon>Metazoa</taxon>
        <taxon>Cnidaria</taxon>
        <taxon>Anthozoa</taxon>
        <taxon>Hexacorallia</taxon>
        <taxon>Scleractinia</taxon>
        <taxon>Astrocoeniina</taxon>
        <taxon>Acroporidae</taxon>
        <taxon>Acropora</taxon>
    </lineage>
</organism>
<evidence type="ECO:0000259" key="2">
    <source>
        <dbReference type="Pfam" id="PF00079"/>
    </source>
</evidence>
<dbReference type="InterPro" id="IPR000215">
    <property type="entry name" value="Serpin_fam"/>
</dbReference>
<reference evidence="3" key="1">
    <citation type="journal article" date="2023" name="G3 (Bethesda)">
        <title>Whole genome assembly and annotation of the endangered Caribbean coral Acropora cervicornis.</title>
        <authorList>
            <person name="Selwyn J.D."/>
            <person name="Vollmer S.V."/>
        </authorList>
    </citation>
    <scope>NUCLEOTIDE SEQUENCE</scope>
    <source>
        <strain evidence="3">K2</strain>
    </source>
</reference>
<comment type="similarity">
    <text evidence="1">Belongs to the serpin family.</text>
</comment>
<dbReference type="Proteomes" id="UP001249851">
    <property type="component" value="Unassembled WGS sequence"/>
</dbReference>
<dbReference type="GO" id="GO:0004867">
    <property type="term" value="F:serine-type endopeptidase inhibitor activity"/>
    <property type="evidence" value="ECO:0007669"/>
    <property type="project" value="InterPro"/>
</dbReference>
<dbReference type="Gene3D" id="3.30.497.10">
    <property type="entry name" value="Antithrombin, subunit I, domain 2"/>
    <property type="match status" value="1"/>
</dbReference>
<dbReference type="InterPro" id="IPR036186">
    <property type="entry name" value="Serpin_sf"/>
</dbReference>
<dbReference type="PANTHER" id="PTHR11461">
    <property type="entry name" value="SERINE PROTEASE INHIBITOR, SERPIN"/>
    <property type="match status" value="1"/>
</dbReference>
<name>A0AAD9VH85_ACRCE</name>
<reference evidence="3" key="2">
    <citation type="journal article" date="2023" name="Science">
        <title>Genomic signatures of disease resistance in endangered staghorn corals.</title>
        <authorList>
            <person name="Vollmer S.V."/>
            <person name="Selwyn J.D."/>
            <person name="Despard B.A."/>
            <person name="Roesel C.L."/>
        </authorList>
    </citation>
    <scope>NUCLEOTIDE SEQUENCE</scope>
    <source>
        <strain evidence="3">K2</strain>
    </source>
</reference>